<dbReference type="Gene3D" id="1.10.10.10">
    <property type="entry name" value="Winged helix-like DNA-binding domain superfamily/Winged helix DNA-binding domain"/>
    <property type="match status" value="1"/>
</dbReference>
<dbReference type="FunFam" id="1.10.10.10:FF:000001">
    <property type="entry name" value="LysR family transcriptional regulator"/>
    <property type="match status" value="1"/>
</dbReference>
<feature type="domain" description="HTH lysR-type" evidence="5">
    <location>
        <begin position="23"/>
        <end position="73"/>
    </location>
</feature>
<dbReference type="SUPFAM" id="SSF53850">
    <property type="entry name" value="Periplasmic binding protein-like II"/>
    <property type="match status" value="1"/>
</dbReference>
<name>W0V7P8_9BURK</name>
<dbReference type="PANTHER" id="PTHR30537">
    <property type="entry name" value="HTH-TYPE TRANSCRIPTIONAL REGULATOR"/>
    <property type="match status" value="1"/>
</dbReference>
<dbReference type="Proteomes" id="UP000027604">
    <property type="component" value="Chromosome I"/>
</dbReference>
<dbReference type="Gene3D" id="3.40.190.290">
    <property type="match status" value="1"/>
</dbReference>
<dbReference type="HOGENOM" id="CLU_039613_16_1_4"/>
<dbReference type="InterPro" id="IPR005119">
    <property type="entry name" value="LysR_subst-bd"/>
</dbReference>
<dbReference type="Pfam" id="PF00126">
    <property type="entry name" value="HTH_1"/>
    <property type="match status" value="1"/>
</dbReference>
<dbReference type="PATRIC" id="fig|1349767.4.peg.4389"/>
<evidence type="ECO:0000256" key="2">
    <source>
        <dbReference type="ARBA" id="ARBA00023015"/>
    </source>
</evidence>
<comment type="similarity">
    <text evidence="1">Belongs to the LysR transcriptional regulatory family.</text>
</comment>
<keyword evidence="2" id="KW-0805">Transcription regulation</keyword>
<dbReference type="AlphaFoldDB" id="W0V7P8"/>
<dbReference type="EMBL" id="HG322949">
    <property type="protein sequence ID" value="CDG83292.1"/>
    <property type="molecule type" value="Genomic_DNA"/>
</dbReference>
<keyword evidence="4" id="KW-0804">Transcription</keyword>
<dbReference type="PRINTS" id="PR00039">
    <property type="entry name" value="HTHLYSR"/>
</dbReference>
<protein>
    <submittedName>
        <fullName evidence="6">Bacterial regulatory helix-turn-helix, lysR family protein</fullName>
    </submittedName>
</protein>
<proteinExistence type="inferred from homology"/>
<evidence type="ECO:0000256" key="3">
    <source>
        <dbReference type="ARBA" id="ARBA00023125"/>
    </source>
</evidence>
<dbReference type="eggNOG" id="COG0583">
    <property type="taxonomic scope" value="Bacteria"/>
</dbReference>
<keyword evidence="3" id="KW-0238">DNA-binding</keyword>
<dbReference type="InterPro" id="IPR058163">
    <property type="entry name" value="LysR-type_TF_proteobact-type"/>
</dbReference>
<dbReference type="GO" id="GO:0043565">
    <property type="term" value="F:sequence-specific DNA binding"/>
    <property type="evidence" value="ECO:0007669"/>
    <property type="project" value="TreeGrafter"/>
</dbReference>
<dbReference type="SUPFAM" id="SSF46785">
    <property type="entry name" value="Winged helix' DNA-binding domain"/>
    <property type="match status" value="1"/>
</dbReference>
<dbReference type="PROSITE" id="PS50931">
    <property type="entry name" value="HTH_LYSR"/>
    <property type="match status" value="1"/>
</dbReference>
<evidence type="ECO:0000313" key="6">
    <source>
        <dbReference type="EMBL" id="CDG83292.1"/>
    </source>
</evidence>
<dbReference type="RefSeq" id="WP_197539794.1">
    <property type="nucleotide sequence ID" value="NZ_BCTH01000040.1"/>
</dbReference>
<evidence type="ECO:0000256" key="4">
    <source>
        <dbReference type="ARBA" id="ARBA00023163"/>
    </source>
</evidence>
<keyword evidence="7" id="KW-1185">Reference proteome</keyword>
<dbReference type="KEGG" id="jag:GJA_2662"/>
<dbReference type="PANTHER" id="PTHR30537:SF1">
    <property type="entry name" value="HTH-TYPE TRANSCRIPTIONAL REGULATOR PGRR"/>
    <property type="match status" value="1"/>
</dbReference>
<dbReference type="InterPro" id="IPR036388">
    <property type="entry name" value="WH-like_DNA-bd_sf"/>
</dbReference>
<reference evidence="6 7" key="1">
    <citation type="journal article" date="2015" name="Genome Announc.">
        <title>Genome Sequence of Mushroom Soft-Rot Pathogen Janthinobacterium agaricidamnosum.</title>
        <authorList>
            <person name="Graupner K."/>
            <person name="Lackner G."/>
            <person name="Hertweck C."/>
        </authorList>
    </citation>
    <scope>NUCLEOTIDE SEQUENCE [LARGE SCALE GENOMIC DNA]</scope>
    <source>
        <strain evidence="7">NBRC 102515 / DSM 9628</strain>
    </source>
</reference>
<dbReference type="GO" id="GO:0006351">
    <property type="term" value="P:DNA-templated transcription"/>
    <property type="evidence" value="ECO:0007669"/>
    <property type="project" value="TreeGrafter"/>
</dbReference>
<dbReference type="GO" id="GO:0003700">
    <property type="term" value="F:DNA-binding transcription factor activity"/>
    <property type="evidence" value="ECO:0007669"/>
    <property type="project" value="InterPro"/>
</dbReference>
<dbReference type="STRING" id="1349767.GJA_2662"/>
<evidence type="ECO:0000313" key="7">
    <source>
        <dbReference type="Proteomes" id="UP000027604"/>
    </source>
</evidence>
<dbReference type="CDD" id="cd08474">
    <property type="entry name" value="PBP2_CrgA_like_5"/>
    <property type="match status" value="1"/>
</dbReference>
<organism evidence="6 7">
    <name type="scientific">Janthinobacterium agaricidamnosum NBRC 102515 = DSM 9628</name>
    <dbReference type="NCBI Taxonomy" id="1349767"/>
    <lineage>
        <taxon>Bacteria</taxon>
        <taxon>Pseudomonadati</taxon>
        <taxon>Pseudomonadota</taxon>
        <taxon>Betaproteobacteria</taxon>
        <taxon>Burkholderiales</taxon>
        <taxon>Oxalobacteraceae</taxon>
        <taxon>Janthinobacterium</taxon>
    </lineage>
</organism>
<accession>W0V7P8</accession>
<evidence type="ECO:0000259" key="5">
    <source>
        <dbReference type="PROSITE" id="PS50931"/>
    </source>
</evidence>
<evidence type="ECO:0000256" key="1">
    <source>
        <dbReference type="ARBA" id="ARBA00009437"/>
    </source>
</evidence>
<gene>
    <name evidence="6" type="ORF">GJA_2662</name>
</gene>
<dbReference type="InterPro" id="IPR000847">
    <property type="entry name" value="LysR_HTH_N"/>
</dbReference>
<dbReference type="InterPro" id="IPR036390">
    <property type="entry name" value="WH_DNA-bd_sf"/>
</dbReference>
<sequence length="318" mass="35225">MMSLPHTELASNTRALYLPGLFAFESVARHMNFSRAAVEMGVTPTAISRTVKVLEEQLNVRLFNRTTRSVALTEAGAQLLDTLAPALEQIRNSVQQAGLSADQPVGLLRINTSYVAYRTLIEPHLESFLAQHPGVNVELALDNQLSDVVGEGYDAGIRLGHAIQRDMIAVLLGGAQLRTLVAAPSYLQRHGAPKTPHDLLNHACIRQRFPDSGRPFEWRFQNGREITQIDVQGRLVFDEMRSAQEAAVRGLGIAYVFEDFARADIDSGRLLPLLERSRVAGSAFYLYYPNRAHMPGKLRAFIDFMQAANRPPAQDSHA</sequence>
<dbReference type="Pfam" id="PF03466">
    <property type="entry name" value="LysR_substrate"/>
    <property type="match status" value="1"/>
</dbReference>